<dbReference type="InterPro" id="IPR019183">
    <property type="entry name" value="NAA25_NatB_aux_su"/>
</dbReference>
<organism evidence="1 2">
    <name type="scientific">Phaeosphaeria nodorum (strain SN15 / ATCC MYA-4574 / FGSC 10173)</name>
    <name type="common">Glume blotch fungus</name>
    <name type="synonym">Parastagonospora nodorum</name>
    <dbReference type="NCBI Taxonomy" id="321614"/>
    <lineage>
        <taxon>Eukaryota</taxon>
        <taxon>Fungi</taxon>
        <taxon>Dikarya</taxon>
        <taxon>Ascomycota</taxon>
        <taxon>Pezizomycotina</taxon>
        <taxon>Dothideomycetes</taxon>
        <taxon>Pleosporomycetidae</taxon>
        <taxon>Pleosporales</taxon>
        <taxon>Pleosporineae</taxon>
        <taxon>Phaeosphaeriaceae</taxon>
        <taxon>Parastagonospora</taxon>
    </lineage>
</organism>
<dbReference type="EMBL" id="CP069025">
    <property type="protein sequence ID" value="QRC93234.1"/>
    <property type="molecule type" value="Genomic_DNA"/>
</dbReference>
<dbReference type="VEuPathDB" id="FungiDB:JI435_034830"/>
<dbReference type="OrthoDB" id="24670at2759"/>
<evidence type="ECO:0000313" key="2">
    <source>
        <dbReference type="Proteomes" id="UP000663193"/>
    </source>
</evidence>
<dbReference type="AlphaFoldDB" id="A0A7U2EUH6"/>
<gene>
    <name evidence="1" type="ORF">JI435_034830</name>
</gene>
<name>A0A7U2EUH6_PHANO</name>
<keyword evidence="2" id="KW-1185">Reference proteome</keyword>
<proteinExistence type="predicted"/>
<dbReference type="Pfam" id="PF09797">
    <property type="entry name" value="NatB_MDM20"/>
    <property type="match status" value="1"/>
</dbReference>
<evidence type="ECO:0000313" key="1">
    <source>
        <dbReference type="EMBL" id="QRC93234.1"/>
    </source>
</evidence>
<protein>
    <submittedName>
        <fullName evidence="1">Uncharacterized protein</fullName>
    </submittedName>
</protein>
<sequence>MAYNSWDKLAKAQRDYPKPKFANQVVDKALKKQSNNPYLLTWKADILLQLNHDRPKETLAFVQRAHQQPIMDTELLAYMYETFIAASRLETEDHHIATMGTEAFATWQATASRMKHKSERASLWDLLFSTAIQEDCWEDVRLAIVKYSRENPSDKKQCHYSQIIAGQLAAKQRFLSGGAKDMHGEIKKQVAKKLMLEAYQAPSEDAIAVNTIRELRFMGETLGGQGFLKELQEAWSNPSPAQKVLFDRHRSDITALMTKLLQEHKEWKQLEKHCVEAIDEIRLNLHASKSKFWELCAWRWDLWGAMVNAVYATRSEEDAQKFIANKITECFPDGVESKDRPLRLTYLMLRDQIGTSMLDDCKRYYQDFSSTPSCFNDLRPKICRLPREELKEFQRFMGEQVDKNLAEAESCGEGHEATLDIWRRRHLVWLKFEYLFAVMLREYAGTYLYYVLQLAIRASKMWPEDPEFSCLVTYTLLNMHQIHVRAEDKTSELEDHVNPRILLQATIFARHQVEMDKDKQNRTFSLLAARLHLNLGFGTVAFKLYTHATCKEMLLDTLSPFMLSRISHTHPFEVKGYGGFSADAELAKVIATIERMEKKTNSYLVTDISSFRWDQVIDTIGLRRKLNSSLTKHLCVAERRKMARLRGDSVEDLPRLPFKAYTEISDNIDFEVFPDFEDPSQPDRLVDLIVPNHIPTLQWIYDCNFNREKACQLLHQEATVDDFDPIDTIRNEGDVGGGIRDGVFAETFTQEIWAFITKLAFAVHLPELHAKDVPFCLSLSARLKSARKGCEKIRMPGDTTLDPVDEPGLCHENMLMLCYSFLEVCRANHKLTELLKDKVVKSKGKPHPLKQIIPAKFVDELAEEGAILFAAIRDIATSYIALLKSRGIKAIKAQVRWGTSGEALKLILSDDDVEYYAKEYVDSALEAWGGVLKVKLK</sequence>
<accession>A0A7U2EUH6</accession>
<dbReference type="Proteomes" id="UP000663193">
    <property type="component" value="Chromosome 3"/>
</dbReference>
<reference evidence="2" key="1">
    <citation type="journal article" date="2021" name="BMC Genomics">
        <title>Chromosome-level genome assembly and manually-curated proteome of model necrotroph Parastagonospora nodorum Sn15 reveals a genome-wide trove of candidate effector homologs, and redundancy of virulence-related functions within an accessory chromosome.</title>
        <authorList>
            <person name="Bertazzoni S."/>
            <person name="Jones D.A.B."/>
            <person name="Phan H.T."/>
            <person name="Tan K.-C."/>
            <person name="Hane J.K."/>
        </authorList>
    </citation>
    <scope>NUCLEOTIDE SEQUENCE [LARGE SCALE GENOMIC DNA]</scope>
    <source>
        <strain evidence="2">SN15 / ATCC MYA-4574 / FGSC 10173)</strain>
    </source>
</reference>